<dbReference type="GO" id="GO:0008083">
    <property type="term" value="F:growth factor activity"/>
    <property type="evidence" value="ECO:0007669"/>
    <property type="project" value="InterPro"/>
</dbReference>
<dbReference type="InterPro" id="IPR008996">
    <property type="entry name" value="IL1/FGF"/>
</dbReference>
<keyword evidence="4" id="KW-1185">Reference proteome</keyword>
<dbReference type="EMBL" id="JAACNH010000001">
    <property type="protein sequence ID" value="KAG8454721.1"/>
    <property type="molecule type" value="Genomic_DNA"/>
</dbReference>
<evidence type="ECO:0000313" key="3">
    <source>
        <dbReference type="EMBL" id="KAG8454721.1"/>
    </source>
</evidence>
<gene>
    <name evidence="3" type="ORF">GDO86_001080</name>
</gene>
<evidence type="ECO:0000256" key="2">
    <source>
        <dbReference type="RuleBase" id="RU049442"/>
    </source>
</evidence>
<feature type="signal peptide" evidence="2">
    <location>
        <begin position="1"/>
        <end position="23"/>
    </location>
</feature>
<reference evidence="3" key="1">
    <citation type="thesis" date="2020" institute="ProQuest LLC" country="789 East Eisenhower Parkway, Ann Arbor, MI, USA">
        <title>Comparative Genomics and Chromosome Evolution.</title>
        <authorList>
            <person name="Mudd A.B."/>
        </authorList>
    </citation>
    <scope>NUCLEOTIDE SEQUENCE</scope>
    <source>
        <strain evidence="3">Female2</strain>
        <tissue evidence="3">Blood</tissue>
    </source>
</reference>
<dbReference type="Pfam" id="PF00167">
    <property type="entry name" value="FGF"/>
    <property type="match status" value="1"/>
</dbReference>
<dbReference type="Proteomes" id="UP000812440">
    <property type="component" value="Chromosome 1"/>
</dbReference>
<accession>A0A8T2KJM6</accession>
<proteinExistence type="inferred from homology"/>
<dbReference type="AlphaFoldDB" id="A0A8T2KJM6"/>
<comment type="similarity">
    <text evidence="1 2">Belongs to the heparin-binding growth factors family.</text>
</comment>
<dbReference type="OrthoDB" id="10008525at2759"/>
<dbReference type="PRINTS" id="PR00262">
    <property type="entry name" value="IL1HBGF"/>
</dbReference>
<feature type="chain" id="PRO_5035966790" description="Fibroblast growth factor" evidence="2">
    <location>
        <begin position="24"/>
        <end position="169"/>
    </location>
</feature>
<evidence type="ECO:0000313" key="4">
    <source>
        <dbReference type="Proteomes" id="UP000812440"/>
    </source>
</evidence>
<dbReference type="PANTHER" id="PTHR11486">
    <property type="entry name" value="FIBROBLAST GROWTH FACTOR"/>
    <property type="match status" value="1"/>
</dbReference>
<keyword evidence="2" id="KW-0732">Signal</keyword>
<organism evidence="3 4">
    <name type="scientific">Hymenochirus boettgeri</name>
    <name type="common">Congo dwarf clawed frog</name>
    <dbReference type="NCBI Taxonomy" id="247094"/>
    <lineage>
        <taxon>Eukaryota</taxon>
        <taxon>Metazoa</taxon>
        <taxon>Chordata</taxon>
        <taxon>Craniata</taxon>
        <taxon>Vertebrata</taxon>
        <taxon>Euteleostomi</taxon>
        <taxon>Amphibia</taxon>
        <taxon>Batrachia</taxon>
        <taxon>Anura</taxon>
        <taxon>Pipoidea</taxon>
        <taxon>Pipidae</taxon>
        <taxon>Pipinae</taxon>
        <taxon>Hymenochirus</taxon>
    </lineage>
</organism>
<evidence type="ECO:0000256" key="1">
    <source>
        <dbReference type="ARBA" id="ARBA00007936"/>
    </source>
</evidence>
<dbReference type="Gene3D" id="2.80.10.50">
    <property type="match status" value="1"/>
</dbReference>
<comment type="caution">
    <text evidence="3">The sequence shown here is derived from an EMBL/GenBank/DDBJ whole genome shotgun (WGS) entry which is preliminary data.</text>
</comment>
<dbReference type="SUPFAM" id="SSF50353">
    <property type="entry name" value="Cytokine"/>
    <property type="match status" value="1"/>
</dbReference>
<name>A0A8T2KJM6_9PIPI</name>
<dbReference type="InterPro" id="IPR002209">
    <property type="entry name" value="Fibroblast_GF_fam"/>
</dbReference>
<protein>
    <recommendedName>
        <fullName evidence="2">Fibroblast growth factor</fullName>
        <shortName evidence="2">FGF</shortName>
    </recommendedName>
</protein>
<sequence>MHYFLFLLVSCCLLLLTVYHSSAGHQTHWAQGYQHLEGDVRWRHFYSAMNYYLTIDRSGLVRGTRNYHTNSIFQVYSVSIGVVAIHSAGSDLYLAMDKRGHVYGEENYGPNCRFRERIEENGYNSYSSASWSYKNQPMYVALRWNGWVKKGRRTCYTHRSTHFLPLLIY</sequence>
<dbReference type="PRINTS" id="PR00263">
    <property type="entry name" value="HBGFFGF"/>
</dbReference>
<dbReference type="SMART" id="SM00442">
    <property type="entry name" value="FGF"/>
    <property type="match status" value="1"/>
</dbReference>